<dbReference type="HAMAP" id="MF_00191">
    <property type="entry name" value="IspH"/>
    <property type="match status" value="1"/>
</dbReference>
<dbReference type="InterPro" id="IPR035104">
    <property type="entry name" value="Ribosomal_protein_S1-like"/>
</dbReference>
<feature type="binding site" evidence="8">
    <location>
        <position position="215"/>
    </location>
    <ligand>
        <name>dimethylallyl diphosphate</name>
        <dbReference type="ChEBI" id="CHEBI:57623"/>
    </ligand>
</feature>
<dbReference type="Proteomes" id="UP000515847">
    <property type="component" value="Chromosome"/>
</dbReference>
<evidence type="ECO:0000256" key="10">
    <source>
        <dbReference type="SAM" id="MobiDB-lite"/>
    </source>
</evidence>
<dbReference type="GO" id="GO:0003729">
    <property type="term" value="F:mRNA binding"/>
    <property type="evidence" value="ECO:0007669"/>
    <property type="project" value="TreeGrafter"/>
</dbReference>
<dbReference type="Gene3D" id="2.40.50.140">
    <property type="entry name" value="Nucleic acid-binding proteins"/>
    <property type="match status" value="4"/>
</dbReference>
<accession>A0A7G6E0J2</accession>
<keyword evidence="7" id="KW-0687">Ribonucleoprotein</keyword>
<dbReference type="GO" id="GO:0005840">
    <property type="term" value="C:ribosome"/>
    <property type="evidence" value="ECO:0007669"/>
    <property type="project" value="UniProtKB-KW"/>
</dbReference>
<feature type="binding site" evidence="8">
    <location>
        <position position="217"/>
    </location>
    <ligand>
        <name>dimethylallyl diphosphate</name>
        <dbReference type="ChEBI" id="CHEBI:57623"/>
    </ligand>
</feature>
<feature type="domain" description="S1 motif" evidence="11">
    <location>
        <begin position="388"/>
        <end position="453"/>
    </location>
</feature>
<feature type="binding site" evidence="8">
    <location>
        <position position="39"/>
    </location>
    <ligand>
        <name>isopentenyl diphosphate</name>
        <dbReference type="ChEBI" id="CHEBI:128769"/>
    </ligand>
</feature>
<dbReference type="PROSITE" id="PS50889">
    <property type="entry name" value="S4"/>
    <property type="match status" value="1"/>
</dbReference>
<feature type="region of interest" description="Disordered" evidence="10">
    <location>
        <begin position="641"/>
        <end position="664"/>
    </location>
</feature>
<dbReference type="GO" id="GO:0050992">
    <property type="term" value="P:dimethylallyl diphosphate biosynthetic process"/>
    <property type="evidence" value="ECO:0007669"/>
    <property type="project" value="UniProtKB-UniRule"/>
</dbReference>
<comment type="cofactor">
    <cofactor evidence="8">
        <name>[4Fe-4S] cluster</name>
        <dbReference type="ChEBI" id="CHEBI:49883"/>
    </cofactor>
    <text evidence="8">Binds 1 [4Fe-4S] cluster per subunit.</text>
</comment>
<keyword evidence="8 12" id="KW-0560">Oxidoreductase</keyword>
<feature type="binding site" evidence="8">
    <location>
        <position position="159"/>
    </location>
    <ligand>
        <name>(2E)-4-hydroxy-3-methylbut-2-enyl diphosphate</name>
        <dbReference type="ChEBI" id="CHEBI:128753"/>
    </ligand>
</feature>
<dbReference type="Gene3D" id="3.40.1010.20">
    <property type="entry name" value="4-hydroxy-3-methylbut-2-enyl diphosphate reductase, catalytic domain"/>
    <property type="match status" value="2"/>
</dbReference>
<feature type="binding site" evidence="8">
    <location>
        <position position="217"/>
    </location>
    <ligand>
        <name>(2E)-4-hydroxy-3-methylbut-2-enyl diphosphate</name>
        <dbReference type="ChEBI" id="CHEBI:128753"/>
    </ligand>
</feature>
<keyword evidence="4 12" id="KW-0689">Ribosomal protein</keyword>
<feature type="binding site" evidence="8">
    <location>
        <position position="217"/>
    </location>
    <ligand>
        <name>isopentenyl diphosphate</name>
        <dbReference type="ChEBI" id="CHEBI:128769"/>
    </ligand>
</feature>
<keyword evidence="13" id="KW-1185">Reference proteome</keyword>
<keyword evidence="8" id="KW-0414">Isoprene biosynthesis</keyword>
<dbReference type="GO" id="GO:0003735">
    <property type="term" value="F:structural constituent of ribosome"/>
    <property type="evidence" value="ECO:0007669"/>
    <property type="project" value="TreeGrafter"/>
</dbReference>
<dbReference type="GO" id="GO:0051539">
    <property type="term" value="F:4 iron, 4 sulfur cluster binding"/>
    <property type="evidence" value="ECO:0007669"/>
    <property type="project" value="UniProtKB-UniRule"/>
</dbReference>
<dbReference type="NCBIfam" id="TIGR00216">
    <property type="entry name" value="ispH_lytB"/>
    <property type="match status" value="1"/>
</dbReference>
<dbReference type="FunFam" id="2.40.50.140:FF:000051">
    <property type="entry name" value="RNA-binding transcriptional accessory protein"/>
    <property type="match status" value="1"/>
</dbReference>
<feature type="binding site" evidence="8">
    <location>
        <position position="71"/>
    </location>
    <ligand>
        <name>(2E)-4-hydroxy-3-methylbut-2-enyl diphosphate</name>
        <dbReference type="ChEBI" id="CHEBI:128753"/>
    </ligand>
</feature>
<dbReference type="PROSITE" id="PS50126">
    <property type="entry name" value="S1"/>
    <property type="match status" value="4"/>
</dbReference>
<evidence type="ECO:0000256" key="5">
    <source>
        <dbReference type="ARBA" id="ARBA00023004"/>
    </source>
</evidence>
<dbReference type="SMART" id="SM00316">
    <property type="entry name" value="S1"/>
    <property type="match status" value="4"/>
</dbReference>
<feature type="domain" description="S1 motif" evidence="11">
    <location>
        <begin position="559"/>
        <end position="628"/>
    </location>
</feature>
<reference evidence="12 13" key="1">
    <citation type="journal article" date="2019" name="Front. Microbiol.">
        <title>Thermoanaerosceptrum fracticalcis gen. nov. sp. nov., a Novel Fumarate-Fermenting Microorganism From a Deep Fractured Carbonate Aquifer of the US Great Basin.</title>
        <authorList>
            <person name="Hamilton-Brehm S.D."/>
            <person name="Stewart L.E."/>
            <person name="Zavarin M."/>
            <person name="Caldwell M."/>
            <person name="Lawson P.A."/>
            <person name="Onstott T.C."/>
            <person name="Grzymski J."/>
            <person name="Neveux I."/>
            <person name="Lollar B.S."/>
            <person name="Russell C.E."/>
            <person name="Moser D.P."/>
        </authorList>
    </citation>
    <scope>NUCLEOTIDE SEQUENCE [LARGE SCALE GENOMIC DNA]</scope>
    <source>
        <strain evidence="12 13">DRI-13</strain>
    </source>
</reference>
<feature type="binding site" evidence="8">
    <location>
        <position position="215"/>
    </location>
    <ligand>
        <name>isopentenyl diphosphate</name>
        <dbReference type="ChEBI" id="CHEBI:128769"/>
    </ligand>
</feature>
<feature type="binding site" evidence="8">
    <location>
        <position position="216"/>
    </location>
    <ligand>
        <name>dimethylallyl diphosphate</name>
        <dbReference type="ChEBI" id="CHEBI:57623"/>
    </ligand>
</feature>
<feature type="binding site" evidence="8">
    <location>
        <position position="121"/>
    </location>
    <ligand>
        <name>dimethylallyl diphosphate</name>
        <dbReference type="ChEBI" id="CHEBI:57623"/>
    </ligand>
</feature>
<feature type="binding site" evidence="8">
    <location>
        <position position="215"/>
    </location>
    <ligand>
        <name>(2E)-4-hydroxy-3-methylbut-2-enyl diphosphate</name>
        <dbReference type="ChEBI" id="CHEBI:128753"/>
    </ligand>
</feature>
<dbReference type="InterPro" id="IPR012340">
    <property type="entry name" value="NA-bd_OB-fold"/>
</dbReference>
<keyword evidence="9" id="KW-0694">RNA-binding</keyword>
<dbReference type="CDD" id="cd05688">
    <property type="entry name" value="S1_RPS1_repeat_ec3"/>
    <property type="match status" value="1"/>
</dbReference>
<comment type="similarity">
    <text evidence="8">Belongs to the IspH family.</text>
</comment>
<feature type="binding site" evidence="8">
    <location>
        <position position="121"/>
    </location>
    <ligand>
        <name>isopentenyl diphosphate</name>
        <dbReference type="ChEBI" id="CHEBI:128769"/>
    </ligand>
</feature>
<feature type="binding site" evidence="8">
    <location>
        <position position="39"/>
    </location>
    <ligand>
        <name>dimethylallyl diphosphate</name>
        <dbReference type="ChEBI" id="CHEBI:57623"/>
    </ligand>
</feature>
<feature type="active site" description="Proton donor" evidence="8">
    <location>
        <position position="123"/>
    </location>
</feature>
<dbReference type="UniPathway" id="UPA00059">
    <property type="reaction ID" value="UER00105"/>
</dbReference>
<dbReference type="Pfam" id="PF00575">
    <property type="entry name" value="S1"/>
    <property type="match status" value="4"/>
</dbReference>
<organism evidence="12 13">
    <name type="scientific">Thermanaerosceptrum fracticalcis</name>
    <dbReference type="NCBI Taxonomy" id="1712410"/>
    <lineage>
        <taxon>Bacteria</taxon>
        <taxon>Bacillati</taxon>
        <taxon>Bacillota</taxon>
        <taxon>Clostridia</taxon>
        <taxon>Eubacteriales</taxon>
        <taxon>Peptococcaceae</taxon>
        <taxon>Thermanaerosceptrum</taxon>
    </lineage>
</organism>
<dbReference type="NCBIfam" id="NF000907">
    <property type="entry name" value="PRK00087.1"/>
    <property type="match status" value="1"/>
</dbReference>
<gene>
    <name evidence="8" type="primary">ispH</name>
    <name evidence="12" type="ORF">BR63_04245</name>
</gene>
<comment type="similarity">
    <text evidence="1">Belongs to the bacterial ribosomal protein bS1 family.</text>
</comment>
<dbReference type="NCBIfam" id="NF005208">
    <property type="entry name" value="PRK06676.1"/>
    <property type="match status" value="1"/>
</dbReference>
<evidence type="ECO:0000313" key="12">
    <source>
        <dbReference type="EMBL" id="QNB45596.1"/>
    </source>
</evidence>
<dbReference type="OrthoDB" id="9804077at2"/>
<comment type="catalytic activity">
    <reaction evidence="8">
        <text>isopentenyl diphosphate + 2 oxidized [2Fe-2S]-[ferredoxin] + H2O = (2E)-4-hydroxy-3-methylbut-2-enyl diphosphate + 2 reduced [2Fe-2S]-[ferredoxin] + 2 H(+)</text>
        <dbReference type="Rhea" id="RHEA:24488"/>
        <dbReference type="Rhea" id="RHEA-COMP:10000"/>
        <dbReference type="Rhea" id="RHEA-COMP:10001"/>
        <dbReference type="ChEBI" id="CHEBI:15377"/>
        <dbReference type="ChEBI" id="CHEBI:15378"/>
        <dbReference type="ChEBI" id="CHEBI:33737"/>
        <dbReference type="ChEBI" id="CHEBI:33738"/>
        <dbReference type="ChEBI" id="CHEBI:128753"/>
        <dbReference type="ChEBI" id="CHEBI:128769"/>
        <dbReference type="EC" id="1.17.7.4"/>
    </reaction>
</comment>
<feature type="binding site" evidence="8">
    <location>
        <position position="216"/>
    </location>
    <ligand>
        <name>(2E)-4-hydroxy-3-methylbut-2-enyl diphosphate</name>
        <dbReference type="ChEBI" id="CHEBI:128753"/>
    </ligand>
</feature>
<evidence type="ECO:0000256" key="9">
    <source>
        <dbReference type="PROSITE-ProRule" id="PRU00182"/>
    </source>
</evidence>
<feature type="binding site" evidence="8">
    <location>
        <position position="121"/>
    </location>
    <ligand>
        <name>(2E)-4-hydroxy-3-methylbut-2-enyl diphosphate</name>
        <dbReference type="ChEBI" id="CHEBI:128753"/>
    </ligand>
</feature>
<feature type="binding site" evidence="8">
    <location>
        <position position="12"/>
    </location>
    <ligand>
        <name>[4Fe-4S] cluster</name>
        <dbReference type="ChEBI" id="CHEBI:49883"/>
    </ligand>
</feature>
<dbReference type="NCBIfam" id="NF002187">
    <property type="entry name" value="PRK01045.1-1"/>
    <property type="match status" value="1"/>
</dbReference>
<protein>
    <recommendedName>
        <fullName evidence="8">4-hydroxy-3-methylbut-2-enyl diphosphate reductase</fullName>
        <shortName evidence="8">HMBPP reductase</shortName>
        <ecNumber evidence="8">1.17.7.4</ecNumber>
    </recommendedName>
</protein>
<name>A0A7G6E0J2_THEFR</name>
<evidence type="ECO:0000256" key="7">
    <source>
        <dbReference type="ARBA" id="ARBA00023274"/>
    </source>
</evidence>
<keyword evidence="6 8" id="KW-0411">Iron-sulfur</keyword>
<feature type="binding site" evidence="8">
    <location>
        <position position="259"/>
    </location>
    <ligand>
        <name>isopentenyl diphosphate</name>
        <dbReference type="ChEBI" id="CHEBI:128769"/>
    </ligand>
</feature>
<evidence type="ECO:0000256" key="3">
    <source>
        <dbReference type="ARBA" id="ARBA00022723"/>
    </source>
</evidence>
<feature type="binding site" evidence="8">
    <location>
        <position position="259"/>
    </location>
    <ligand>
        <name>(2E)-4-hydroxy-3-methylbut-2-enyl diphosphate</name>
        <dbReference type="ChEBI" id="CHEBI:128753"/>
    </ligand>
</feature>
<dbReference type="KEGG" id="tfr:BR63_04245"/>
<feature type="binding site" evidence="8">
    <location>
        <position position="259"/>
    </location>
    <ligand>
        <name>dimethylallyl diphosphate</name>
        <dbReference type="ChEBI" id="CHEBI:57623"/>
    </ligand>
</feature>
<dbReference type="PRINTS" id="PR00681">
    <property type="entry name" value="RIBOSOMALS1"/>
</dbReference>
<dbReference type="Pfam" id="PF02401">
    <property type="entry name" value="LYTB"/>
    <property type="match status" value="1"/>
</dbReference>
<dbReference type="PANTHER" id="PTHR10724:SF7">
    <property type="entry name" value="SMALL RIBOSOMAL SUBUNIT PROTEIN BS1C"/>
    <property type="match status" value="1"/>
</dbReference>
<feature type="domain" description="S1 motif" evidence="11">
    <location>
        <begin position="474"/>
        <end position="542"/>
    </location>
</feature>
<dbReference type="AlphaFoldDB" id="A0A7G6E0J2"/>
<comment type="catalytic activity">
    <reaction evidence="8">
        <text>dimethylallyl diphosphate + 2 oxidized [2Fe-2S]-[ferredoxin] + H2O = (2E)-4-hydroxy-3-methylbut-2-enyl diphosphate + 2 reduced [2Fe-2S]-[ferredoxin] + 2 H(+)</text>
        <dbReference type="Rhea" id="RHEA:24825"/>
        <dbReference type="Rhea" id="RHEA-COMP:10000"/>
        <dbReference type="Rhea" id="RHEA-COMP:10001"/>
        <dbReference type="ChEBI" id="CHEBI:15377"/>
        <dbReference type="ChEBI" id="CHEBI:15378"/>
        <dbReference type="ChEBI" id="CHEBI:33737"/>
        <dbReference type="ChEBI" id="CHEBI:33738"/>
        <dbReference type="ChEBI" id="CHEBI:57623"/>
        <dbReference type="ChEBI" id="CHEBI:128753"/>
        <dbReference type="EC" id="1.17.7.4"/>
    </reaction>
</comment>
<evidence type="ECO:0000313" key="13">
    <source>
        <dbReference type="Proteomes" id="UP000515847"/>
    </source>
</evidence>
<comment type="pathway">
    <text evidence="8">Isoprenoid biosynthesis; isopentenyl diphosphate biosynthesis via DXP pathway; isopentenyl diphosphate from 1-deoxy-D-xylulose 5-phosphate: step 6/6.</text>
</comment>
<feature type="binding site" evidence="8">
    <location>
        <position position="39"/>
    </location>
    <ligand>
        <name>(2E)-4-hydroxy-3-methylbut-2-enyl diphosphate</name>
        <dbReference type="ChEBI" id="CHEBI:128753"/>
    </ligand>
</feature>
<dbReference type="GO" id="GO:0006412">
    <property type="term" value="P:translation"/>
    <property type="evidence" value="ECO:0007669"/>
    <property type="project" value="TreeGrafter"/>
</dbReference>
<dbReference type="GO" id="GO:0051745">
    <property type="term" value="F:4-hydroxy-3-methylbut-2-enyl diphosphate reductase activity"/>
    <property type="evidence" value="ECO:0007669"/>
    <property type="project" value="UniProtKB-UniRule"/>
</dbReference>
<keyword evidence="2 8" id="KW-0004">4Fe-4S</keyword>
<dbReference type="InterPro" id="IPR050437">
    <property type="entry name" value="Ribos_protein_bS1-like"/>
</dbReference>
<feature type="binding site" evidence="8">
    <location>
        <position position="216"/>
    </location>
    <ligand>
        <name>isopentenyl diphosphate</name>
        <dbReference type="ChEBI" id="CHEBI:128769"/>
    </ligand>
</feature>
<feature type="binding site" evidence="8">
    <location>
        <position position="71"/>
    </location>
    <ligand>
        <name>isopentenyl diphosphate</name>
        <dbReference type="ChEBI" id="CHEBI:128769"/>
    </ligand>
</feature>
<evidence type="ECO:0000256" key="4">
    <source>
        <dbReference type="ARBA" id="ARBA00022980"/>
    </source>
</evidence>
<feature type="binding site" evidence="8">
    <location>
        <position position="71"/>
    </location>
    <ligand>
        <name>dimethylallyl diphosphate</name>
        <dbReference type="ChEBI" id="CHEBI:57623"/>
    </ligand>
</feature>
<dbReference type="RefSeq" id="WP_034421380.1">
    <property type="nucleotide sequence ID" value="NZ_CP045798.1"/>
</dbReference>
<evidence type="ECO:0000256" key="6">
    <source>
        <dbReference type="ARBA" id="ARBA00023014"/>
    </source>
</evidence>
<dbReference type="GO" id="GO:0016114">
    <property type="term" value="P:terpenoid biosynthetic process"/>
    <property type="evidence" value="ECO:0007669"/>
    <property type="project" value="UniProtKB-UniRule"/>
</dbReference>
<dbReference type="CDD" id="cd04465">
    <property type="entry name" value="S1_RPS1_repeat_ec2_hs2"/>
    <property type="match status" value="1"/>
</dbReference>
<keyword evidence="5 8" id="KW-0408">Iron</keyword>
<dbReference type="GO" id="GO:1990904">
    <property type="term" value="C:ribonucleoprotein complex"/>
    <property type="evidence" value="ECO:0007669"/>
    <property type="project" value="UniProtKB-KW"/>
</dbReference>
<evidence type="ECO:0000256" key="1">
    <source>
        <dbReference type="ARBA" id="ARBA00006767"/>
    </source>
</evidence>
<feature type="domain" description="S1 motif" evidence="11">
    <location>
        <begin position="302"/>
        <end position="370"/>
    </location>
</feature>
<feature type="binding site" evidence="8">
    <location>
        <position position="93"/>
    </location>
    <ligand>
        <name>[4Fe-4S] cluster</name>
        <dbReference type="ChEBI" id="CHEBI:49883"/>
    </ligand>
</feature>
<dbReference type="Gene3D" id="3.40.50.11270">
    <property type="match status" value="1"/>
</dbReference>
<comment type="function">
    <text evidence="8">Catalyzes the conversion of 1-hydroxy-2-methyl-2-(E)-butenyl 4-diphosphate (HMBPP) into a mixture of isopentenyl diphosphate (IPP) and dimethylallyl diphosphate (DMAPP). Acts in the terminal step of the DOXP/MEP pathway for isoprenoid precursor biosynthesis.</text>
</comment>
<sequence length="664" mass="73863">MKIIVAEHAGFCFGVKRAIEMAEDAAIKGQVFSLGPLIHNPQEIRRLGERGVETLADHELPENSQVLIRTHGVGPTVYEKLGQGNSIIIDATCPYVQKAQRLAKEAWEEEFQVIILGDKNHPEVKSIKEWTNNHALVVAGAHDLEGLPLARKVAVLAQTTEKEEKFKDLVEYLQERVPHVKVLNTICSATRQRQDAVKELAKIADIMVVVGGKESSNTRKLWEICEKAGVPSYLVEDAAEVKPEWFRNKKTAGIAAGASTPQWIIEEVIKTMEEIKIGATEHNEANFTDMNGDFNLKNIQVGEVIKGTVVKIANDEVLVDIGGKSEGIIPATELAYRRVADPKTMFSVGQEIMVEVLKEDKEGNIILSRKRALADEALAKLEEAKKNNAVITAPVIEVVKGGLLVDVGIRGFVPASQVERTFVDDLSKYLHQELRLKVIELDKEKKKAVLSQRVLLEEEYREKKNATWANIAEGQTRKGIVKRLTNYGAFVDIGGVEGLLHVSEMGWGRISHPSQVVKEGDEIEVYILKLDREKEKVSLGLKQLIKSPWEAAKEKYAVGMVVQGKVVRIAPFGAFVELEPGVDGLIHISQLANKRVNKVEDVVTVGQKIQAKIIDFDPDNKRISLSLKDVVSETEKNEFKEYLEQQQEETGTTIGDVLKEKEEN</sequence>
<evidence type="ECO:0000256" key="8">
    <source>
        <dbReference type="HAMAP-Rule" id="MF_00191"/>
    </source>
</evidence>
<dbReference type="SUPFAM" id="SSF50249">
    <property type="entry name" value="Nucleic acid-binding proteins"/>
    <property type="match status" value="4"/>
</dbReference>
<proteinExistence type="inferred from homology"/>
<dbReference type="EMBL" id="CP045798">
    <property type="protein sequence ID" value="QNB45596.1"/>
    <property type="molecule type" value="Genomic_DNA"/>
</dbReference>
<feature type="binding site" evidence="8">
    <location>
        <position position="187"/>
    </location>
    <ligand>
        <name>[4Fe-4S] cluster</name>
        <dbReference type="ChEBI" id="CHEBI:49883"/>
    </ligand>
</feature>
<dbReference type="PANTHER" id="PTHR10724">
    <property type="entry name" value="30S RIBOSOMAL PROTEIN S1"/>
    <property type="match status" value="1"/>
</dbReference>
<dbReference type="CDD" id="cd05687">
    <property type="entry name" value="S1_RPS1_repeat_ec1_hs1"/>
    <property type="match status" value="1"/>
</dbReference>
<dbReference type="GO" id="GO:0046872">
    <property type="term" value="F:metal ion binding"/>
    <property type="evidence" value="ECO:0007669"/>
    <property type="project" value="UniProtKB-KW"/>
</dbReference>
<keyword evidence="3 8" id="KW-0479">Metal-binding</keyword>
<evidence type="ECO:0000256" key="2">
    <source>
        <dbReference type="ARBA" id="ARBA00022485"/>
    </source>
</evidence>
<dbReference type="GO" id="GO:0019288">
    <property type="term" value="P:isopentenyl diphosphate biosynthetic process, methylerythritol 4-phosphate pathway"/>
    <property type="evidence" value="ECO:0007669"/>
    <property type="project" value="UniProtKB-UniRule"/>
</dbReference>
<comment type="pathway">
    <text evidence="8">Isoprenoid biosynthesis; dimethylallyl diphosphate biosynthesis; dimethylallyl diphosphate from (2E)-4-hydroxy-3-methylbutenyl diphosphate: step 1/1.</text>
</comment>
<dbReference type="UniPathway" id="UPA00056">
    <property type="reaction ID" value="UER00097"/>
</dbReference>
<dbReference type="CDD" id="cd13944">
    <property type="entry name" value="lytB_ispH"/>
    <property type="match status" value="1"/>
</dbReference>
<dbReference type="GO" id="GO:0005737">
    <property type="term" value="C:cytoplasm"/>
    <property type="evidence" value="ECO:0007669"/>
    <property type="project" value="UniProtKB-ARBA"/>
</dbReference>
<evidence type="ECO:0000259" key="11">
    <source>
        <dbReference type="PROSITE" id="PS50126"/>
    </source>
</evidence>
<feature type="compositionally biased region" description="Polar residues" evidence="10">
    <location>
        <begin position="644"/>
        <end position="653"/>
    </location>
</feature>
<dbReference type="InterPro" id="IPR003451">
    <property type="entry name" value="LytB/IspH"/>
</dbReference>
<dbReference type="EC" id="1.17.7.4" evidence="8"/>
<dbReference type="InterPro" id="IPR003029">
    <property type="entry name" value="S1_domain"/>
</dbReference>